<proteinExistence type="predicted"/>
<dbReference type="AlphaFoldDB" id="A0AA40C5D6"/>
<reference evidence="2" key="1">
    <citation type="submission" date="2023-06" db="EMBL/GenBank/DDBJ databases">
        <title>Genome-scale phylogeny and comparative genomics of the fungal order Sordariales.</title>
        <authorList>
            <consortium name="Lawrence Berkeley National Laboratory"/>
            <person name="Hensen N."/>
            <person name="Bonometti L."/>
            <person name="Westerberg I."/>
            <person name="Brannstrom I.O."/>
            <person name="Guillou S."/>
            <person name="Cros-Aarteil S."/>
            <person name="Calhoun S."/>
            <person name="Haridas S."/>
            <person name="Kuo A."/>
            <person name="Mondo S."/>
            <person name="Pangilinan J."/>
            <person name="Riley R."/>
            <person name="Labutti K."/>
            <person name="Andreopoulos B."/>
            <person name="Lipzen A."/>
            <person name="Chen C."/>
            <person name="Yanf M."/>
            <person name="Daum C."/>
            <person name="Ng V."/>
            <person name="Clum A."/>
            <person name="Steindorff A."/>
            <person name="Ohm R."/>
            <person name="Martin F."/>
            <person name="Silar P."/>
            <person name="Natvig D."/>
            <person name="Lalanne C."/>
            <person name="Gautier V."/>
            <person name="Ament-Velasquez S.L."/>
            <person name="Kruys A."/>
            <person name="Hutchinson M.I."/>
            <person name="Powell A.J."/>
            <person name="Barry K."/>
            <person name="Miller A.N."/>
            <person name="Grigoriev I.V."/>
            <person name="Debuchy R."/>
            <person name="Gladieux P."/>
            <person name="Thoren M.H."/>
            <person name="Johannesson H."/>
        </authorList>
    </citation>
    <scope>NUCLEOTIDE SEQUENCE</scope>
    <source>
        <strain evidence="2">CBS 606.72</strain>
    </source>
</reference>
<dbReference type="GO" id="GO:0033617">
    <property type="term" value="P:mitochondrial respiratory chain complex IV assembly"/>
    <property type="evidence" value="ECO:0007669"/>
    <property type="project" value="InterPro"/>
</dbReference>
<evidence type="ECO:0000256" key="1">
    <source>
        <dbReference type="SAM" id="MobiDB-lite"/>
    </source>
</evidence>
<feature type="region of interest" description="Disordered" evidence="1">
    <location>
        <begin position="180"/>
        <end position="204"/>
    </location>
</feature>
<dbReference type="EMBL" id="JAULSU010000002">
    <property type="protein sequence ID" value="KAK0626076.1"/>
    <property type="molecule type" value="Genomic_DNA"/>
</dbReference>
<dbReference type="PANTHER" id="PTHR28523:SF1">
    <property type="entry name" value="CYTOCHROME C OXIDASE ASSEMBLY FACTOR 1"/>
    <property type="match status" value="1"/>
</dbReference>
<name>A0AA40C5D6_9PEZI</name>
<dbReference type="GO" id="GO:0005743">
    <property type="term" value="C:mitochondrial inner membrane"/>
    <property type="evidence" value="ECO:0007669"/>
    <property type="project" value="TreeGrafter"/>
</dbReference>
<dbReference type="Proteomes" id="UP001175000">
    <property type="component" value="Unassembled WGS sequence"/>
</dbReference>
<dbReference type="PANTHER" id="PTHR28523">
    <property type="entry name" value="CYTOCHROME C OXIDASE ASSEMBLY FACTOR 1"/>
    <property type="match status" value="1"/>
</dbReference>
<gene>
    <name evidence="2" type="ORF">B0T14DRAFT_509099</name>
</gene>
<dbReference type="InterPro" id="IPR014807">
    <property type="entry name" value="Coa1"/>
</dbReference>
<sequence length="204" mass="22914">MLTRISLLPRARITRLRLPRAQTQTRTLIPAPKPNSGPLLERRADRALPDVTPRSHWRRTLPLFGACLVIASITIFNYQKSSSPVTAGTLYALRTSPKAREYLGENIYYEAQIPWISGVMNQVQGKIDISFKVKGTKATGTMRFVSHRPTPRGVFETTEWTLETSDGRKIDLLEEGDPFKALVGGGGEDDDDDVEVRGYRQMNK</sequence>
<accession>A0AA40C5D6</accession>
<keyword evidence="3" id="KW-1185">Reference proteome</keyword>
<organism evidence="2 3">
    <name type="scientific">Immersiella caudata</name>
    <dbReference type="NCBI Taxonomy" id="314043"/>
    <lineage>
        <taxon>Eukaryota</taxon>
        <taxon>Fungi</taxon>
        <taxon>Dikarya</taxon>
        <taxon>Ascomycota</taxon>
        <taxon>Pezizomycotina</taxon>
        <taxon>Sordariomycetes</taxon>
        <taxon>Sordariomycetidae</taxon>
        <taxon>Sordariales</taxon>
        <taxon>Lasiosphaeriaceae</taxon>
        <taxon>Immersiella</taxon>
    </lineage>
</organism>
<comment type="caution">
    <text evidence="2">The sequence shown here is derived from an EMBL/GenBank/DDBJ whole genome shotgun (WGS) entry which is preliminary data.</text>
</comment>
<protein>
    <submittedName>
        <fullName evidence="2">Cytochrome oxidase complex assembly protein 1-domain-containing protein</fullName>
    </submittedName>
</protein>
<evidence type="ECO:0000313" key="3">
    <source>
        <dbReference type="Proteomes" id="UP001175000"/>
    </source>
</evidence>
<evidence type="ECO:0000313" key="2">
    <source>
        <dbReference type="EMBL" id="KAK0626076.1"/>
    </source>
</evidence>
<dbReference type="Pfam" id="PF08695">
    <property type="entry name" value="Coa1"/>
    <property type="match status" value="1"/>
</dbReference>
<dbReference type="InterPro" id="IPR042432">
    <property type="entry name" value="Coa1_fungi"/>
</dbReference>